<sequence length="467" mass="52707">MSDKSHHGTEAVEGIASLIDTDLYKLTMQCAVLKSYPDVDVTYAYTNRTPDLKLSREGFEWIETQVAKLGQLRLSQAELEFLQRTCPYLPKTYLAYLEGFSFKPDDQIILTFTPDAGVSDRMSNKGNEKLGKKVKFADDGAKGDVRIDIKGKWVETILYEIPLLVLVSEAYFKFSNADWNYEGQEEKAYAKGLQLLENGCLLSEFGTRRRRSYHTQELVLNGLVRAMADYEINGGGKGKLSGTSNVHFAHRMGLNPIGTVAHEWFMGIAAITNDYTRANEIGLRQWIDCFGEGVLSIALTDTFGTPHFLRNFSLKYPPSGKSYAEIFAGVRQDSGDPEEFVKCMRKFYDEQGIKSKKTIVFSDSLDVDLCLKYKEFAEREGFMSSFGVGTFLTNDFVHLSNPSRKSWPLNIVIKINSANGKPAVKISDNISKNTGDQATVEKVKQELGYVEKEWEDGNEQNRWRSRT</sequence>
<dbReference type="Gene3D" id="3.20.140.10">
    <property type="entry name" value="nicotinate phosphoribosyltransferase"/>
    <property type="match status" value="1"/>
</dbReference>
<dbReference type="Pfam" id="PF17767">
    <property type="entry name" value="NAPRTase_N"/>
    <property type="match status" value="1"/>
</dbReference>
<comment type="PTM">
    <text evidence="9">Transiently phosphorylated on a His residue during the reaction cycle. Phosphorylation strongly increases the affinity for substrates and increases the rate of nicotinate D-ribonucleotide production. Dephosphorylation regenerates the low-affinity form of the enzyme, leading to product release.</text>
</comment>
<dbReference type="GO" id="GO:0034355">
    <property type="term" value="P:NAD+ biosynthetic process via the salvage pathway"/>
    <property type="evidence" value="ECO:0007669"/>
    <property type="project" value="TreeGrafter"/>
</dbReference>
<dbReference type="InterPro" id="IPR007229">
    <property type="entry name" value="Nic_PRibTrfase-Fam"/>
</dbReference>
<dbReference type="UniPathway" id="UPA00253">
    <property type="reaction ID" value="UER00457"/>
</dbReference>
<dbReference type="InterPro" id="IPR036068">
    <property type="entry name" value="Nicotinate_pribotase-like_C"/>
</dbReference>
<dbReference type="InterPro" id="IPR040727">
    <property type="entry name" value="NAPRTase_N"/>
</dbReference>
<reference evidence="12 13" key="1">
    <citation type="journal article" date="2018" name="Nat. Ecol. Evol.">
        <title>Pezizomycetes genomes reveal the molecular basis of ectomycorrhizal truffle lifestyle.</title>
        <authorList>
            <person name="Murat C."/>
            <person name="Payen T."/>
            <person name="Noel B."/>
            <person name="Kuo A."/>
            <person name="Morin E."/>
            <person name="Chen J."/>
            <person name="Kohler A."/>
            <person name="Krizsan K."/>
            <person name="Balestrini R."/>
            <person name="Da Silva C."/>
            <person name="Montanini B."/>
            <person name="Hainaut M."/>
            <person name="Levati E."/>
            <person name="Barry K.W."/>
            <person name="Belfiori B."/>
            <person name="Cichocki N."/>
            <person name="Clum A."/>
            <person name="Dockter R.B."/>
            <person name="Fauchery L."/>
            <person name="Guy J."/>
            <person name="Iotti M."/>
            <person name="Le Tacon F."/>
            <person name="Lindquist E.A."/>
            <person name="Lipzen A."/>
            <person name="Malagnac F."/>
            <person name="Mello A."/>
            <person name="Molinier V."/>
            <person name="Miyauchi S."/>
            <person name="Poulain J."/>
            <person name="Riccioni C."/>
            <person name="Rubini A."/>
            <person name="Sitrit Y."/>
            <person name="Splivallo R."/>
            <person name="Traeger S."/>
            <person name="Wang M."/>
            <person name="Zifcakova L."/>
            <person name="Wipf D."/>
            <person name="Zambonelli A."/>
            <person name="Paolocci F."/>
            <person name="Nowrousian M."/>
            <person name="Ottonello S."/>
            <person name="Baldrian P."/>
            <person name="Spatafora J.W."/>
            <person name="Henrissat B."/>
            <person name="Nagy L.G."/>
            <person name="Aury J.M."/>
            <person name="Wincker P."/>
            <person name="Grigoriev I.V."/>
            <person name="Bonfante P."/>
            <person name="Martin F.M."/>
        </authorList>
    </citation>
    <scope>NUCLEOTIDE SEQUENCE [LARGE SCALE GENOMIC DNA]</scope>
    <source>
        <strain evidence="12 13">120613-1</strain>
    </source>
</reference>
<feature type="domain" description="Nicotinate phosphoribosyltransferase N-terminal" evidence="11">
    <location>
        <begin position="19"/>
        <end position="106"/>
    </location>
</feature>
<comment type="catalytic activity">
    <reaction evidence="8 9">
        <text>5-phospho-alpha-D-ribose 1-diphosphate + nicotinate + ATP + H2O = nicotinate beta-D-ribonucleotide + ADP + phosphate + diphosphate</text>
        <dbReference type="Rhea" id="RHEA:36163"/>
        <dbReference type="ChEBI" id="CHEBI:15377"/>
        <dbReference type="ChEBI" id="CHEBI:30616"/>
        <dbReference type="ChEBI" id="CHEBI:32544"/>
        <dbReference type="ChEBI" id="CHEBI:33019"/>
        <dbReference type="ChEBI" id="CHEBI:43474"/>
        <dbReference type="ChEBI" id="CHEBI:57502"/>
        <dbReference type="ChEBI" id="CHEBI:58017"/>
        <dbReference type="ChEBI" id="CHEBI:456216"/>
        <dbReference type="EC" id="6.3.4.21"/>
    </reaction>
</comment>
<dbReference type="OrthoDB" id="193380at2759"/>
<protein>
    <recommendedName>
        <fullName evidence="3 9">Nicotinate phosphoribosyltransferase</fullName>
        <ecNumber evidence="3 9">6.3.4.21</ecNumber>
    </recommendedName>
</protein>
<evidence type="ECO:0000256" key="1">
    <source>
        <dbReference type="ARBA" id="ARBA00004952"/>
    </source>
</evidence>
<dbReference type="Proteomes" id="UP000276215">
    <property type="component" value="Unassembled WGS sequence"/>
</dbReference>
<dbReference type="AlphaFoldDB" id="A0A3N4JTN8"/>
<evidence type="ECO:0000259" key="11">
    <source>
        <dbReference type="Pfam" id="PF17767"/>
    </source>
</evidence>
<keyword evidence="13" id="KW-1185">Reference proteome</keyword>
<evidence type="ECO:0000256" key="8">
    <source>
        <dbReference type="ARBA" id="ARBA00048668"/>
    </source>
</evidence>
<dbReference type="GO" id="GO:0004516">
    <property type="term" value="F:nicotinate phosphoribosyltransferase activity"/>
    <property type="evidence" value="ECO:0007669"/>
    <property type="project" value="UniProtKB-UniRule"/>
</dbReference>
<dbReference type="STRING" id="1336337.A0A3N4JTN8"/>
<dbReference type="FunFam" id="3.20.140.10:FF:000009">
    <property type="entry name" value="Nicotinate phosphoribosyltransferase"/>
    <property type="match status" value="1"/>
</dbReference>
<organism evidence="12 13">
    <name type="scientific">Choiromyces venosus 120613-1</name>
    <dbReference type="NCBI Taxonomy" id="1336337"/>
    <lineage>
        <taxon>Eukaryota</taxon>
        <taxon>Fungi</taxon>
        <taxon>Dikarya</taxon>
        <taxon>Ascomycota</taxon>
        <taxon>Pezizomycotina</taxon>
        <taxon>Pezizomycetes</taxon>
        <taxon>Pezizales</taxon>
        <taxon>Tuberaceae</taxon>
        <taxon>Choiromyces</taxon>
    </lineage>
</organism>
<evidence type="ECO:0000259" key="10">
    <source>
        <dbReference type="Pfam" id="PF04095"/>
    </source>
</evidence>
<evidence type="ECO:0000313" key="13">
    <source>
        <dbReference type="Proteomes" id="UP000276215"/>
    </source>
</evidence>
<comment type="pathway">
    <text evidence="1 9">Cofactor biosynthesis; NAD(+) biosynthesis; nicotinate D-ribonucleotide from nicotinate: step 1/1.</text>
</comment>
<dbReference type="EMBL" id="ML120371">
    <property type="protein sequence ID" value="RPB01713.1"/>
    <property type="molecule type" value="Genomic_DNA"/>
</dbReference>
<gene>
    <name evidence="12" type="ORF">L873DRAFT_1788071</name>
</gene>
<evidence type="ECO:0000256" key="9">
    <source>
        <dbReference type="RuleBase" id="RU003838"/>
    </source>
</evidence>
<keyword evidence="6 9" id="KW-0662">Pyridine nucleotide biosynthesis</keyword>
<keyword evidence="5 9" id="KW-0436">Ligase</keyword>
<dbReference type="GO" id="GO:0005829">
    <property type="term" value="C:cytosol"/>
    <property type="evidence" value="ECO:0007669"/>
    <property type="project" value="TreeGrafter"/>
</dbReference>
<dbReference type="InterPro" id="IPR041525">
    <property type="entry name" value="N/Namide_PRibTrfase"/>
</dbReference>
<dbReference type="PIRSF" id="PIRSF000484">
    <property type="entry name" value="NAPRT"/>
    <property type="match status" value="1"/>
</dbReference>
<comment type="similarity">
    <text evidence="2 9">Belongs to the NAPRTase family.</text>
</comment>
<dbReference type="EC" id="6.3.4.21" evidence="3 9"/>
<evidence type="ECO:0000256" key="3">
    <source>
        <dbReference type="ARBA" id="ARBA00013236"/>
    </source>
</evidence>
<evidence type="ECO:0000256" key="7">
    <source>
        <dbReference type="ARBA" id="ARBA00022679"/>
    </source>
</evidence>
<keyword evidence="4" id="KW-0597">Phosphoprotein</keyword>
<name>A0A3N4JTN8_9PEZI</name>
<evidence type="ECO:0000256" key="5">
    <source>
        <dbReference type="ARBA" id="ARBA00022598"/>
    </source>
</evidence>
<dbReference type="NCBIfam" id="TIGR01514">
    <property type="entry name" value="NAPRTase"/>
    <property type="match status" value="1"/>
</dbReference>
<keyword evidence="12" id="KW-0328">Glycosyltransferase</keyword>
<dbReference type="SUPFAM" id="SSF51690">
    <property type="entry name" value="Nicotinate/Quinolinate PRTase C-terminal domain-like"/>
    <property type="match status" value="1"/>
</dbReference>
<evidence type="ECO:0000256" key="2">
    <source>
        <dbReference type="ARBA" id="ARBA00010897"/>
    </source>
</evidence>
<proteinExistence type="inferred from homology"/>
<dbReference type="InterPro" id="IPR006406">
    <property type="entry name" value="Nic_PRibTrfase"/>
</dbReference>
<feature type="domain" description="Nicotinate/nicotinamide phosphoribosyltransferase" evidence="10">
    <location>
        <begin position="201"/>
        <end position="448"/>
    </location>
</feature>
<dbReference type="PANTHER" id="PTHR11098:SF1">
    <property type="entry name" value="NICOTINATE PHOSPHORIBOSYLTRANSFERASE"/>
    <property type="match status" value="1"/>
</dbReference>
<dbReference type="Pfam" id="PF04095">
    <property type="entry name" value="NAPRTase"/>
    <property type="match status" value="1"/>
</dbReference>
<evidence type="ECO:0000256" key="6">
    <source>
        <dbReference type="ARBA" id="ARBA00022642"/>
    </source>
</evidence>
<evidence type="ECO:0000256" key="4">
    <source>
        <dbReference type="ARBA" id="ARBA00022553"/>
    </source>
</evidence>
<dbReference type="SUPFAM" id="SSF54675">
    <property type="entry name" value="Nicotinate/Quinolinate PRTase N-terminal domain-like"/>
    <property type="match status" value="1"/>
</dbReference>
<dbReference type="GO" id="GO:0016757">
    <property type="term" value="F:glycosyltransferase activity"/>
    <property type="evidence" value="ECO:0007669"/>
    <property type="project" value="UniProtKB-KW"/>
</dbReference>
<dbReference type="PANTHER" id="PTHR11098">
    <property type="entry name" value="NICOTINATE PHOSPHORIBOSYLTRANSFERASE"/>
    <property type="match status" value="1"/>
</dbReference>
<accession>A0A3N4JTN8</accession>
<comment type="function">
    <text evidence="9">Catalyzes the synthesis of beta-nicotinate D-ribonucleotide from nicotinate and 5-phospho-D-ribose 1-phosphate at the expense of ATP.</text>
</comment>
<evidence type="ECO:0000313" key="12">
    <source>
        <dbReference type="EMBL" id="RPB01713.1"/>
    </source>
</evidence>
<keyword evidence="7 12" id="KW-0808">Transferase</keyword>